<dbReference type="RefSeq" id="WP_149324232.1">
    <property type="nucleotide sequence ID" value="NZ_CP043504.1"/>
</dbReference>
<dbReference type="Proteomes" id="UP000322159">
    <property type="component" value="Chromosome"/>
</dbReference>
<evidence type="ECO:0008006" key="3">
    <source>
        <dbReference type="Google" id="ProtNLM"/>
    </source>
</evidence>
<dbReference type="AlphaFoldDB" id="A0A5C1Y668"/>
<protein>
    <recommendedName>
        <fullName evidence="3">DNA-binding protein</fullName>
    </recommendedName>
</protein>
<dbReference type="KEGG" id="lyk:FLP23_01455"/>
<name>A0A5C1Y668_9MICO</name>
<evidence type="ECO:0000313" key="2">
    <source>
        <dbReference type="Proteomes" id="UP000322159"/>
    </source>
</evidence>
<proteinExistence type="predicted"/>
<organism evidence="1 2">
    <name type="scientific">Protaetiibacter larvae</name>
    <dbReference type="NCBI Taxonomy" id="2592654"/>
    <lineage>
        <taxon>Bacteria</taxon>
        <taxon>Bacillati</taxon>
        <taxon>Actinomycetota</taxon>
        <taxon>Actinomycetes</taxon>
        <taxon>Micrococcales</taxon>
        <taxon>Microbacteriaceae</taxon>
        <taxon>Protaetiibacter</taxon>
    </lineage>
</organism>
<accession>A0A5C1Y668</accession>
<gene>
    <name evidence="1" type="ORF">FLP23_01455</name>
</gene>
<sequence>MKTQKEKPERTWTFRELPEHPVAQTYRVTERMARRAHQAGRLHGVKPGLTVLFTDADIRAWILGSRSDADK</sequence>
<dbReference type="EMBL" id="CP043504">
    <property type="protein sequence ID" value="QEO08799.1"/>
    <property type="molecule type" value="Genomic_DNA"/>
</dbReference>
<reference evidence="1 2" key="1">
    <citation type="submission" date="2019-09" db="EMBL/GenBank/DDBJ databases">
        <title>Genome sequencing of strain KACC 19322.</title>
        <authorList>
            <person name="Heo J."/>
            <person name="Kim S.-J."/>
            <person name="Kim J.-S."/>
            <person name="Hong S.-B."/>
            <person name="Kwon S.-W."/>
        </authorList>
    </citation>
    <scope>NUCLEOTIDE SEQUENCE [LARGE SCALE GENOMIC DNA]</scope>
    <source>
        <strain evidence="1 2">KACC 19322</strain>
    </source>
</reference>
<keyword evidence="2" id="KW-1185">Reference proteome</keyword>
<evidence type="ECO:0000313" key="1">
    <source>
        <dbReference type="EMBL" id="QEO08799.1"/>
    </source>
</evidence>